<protein>
    <submittedName>
        <fullName evidence="1">Uncharacterized protein</fullName>
    </submittedName>
</protein>
<evidence type="ECO:0000313" key="1">
    <source>
        <dbReference type="EMBL" id="KAJ1718130.1"/>
    </source>
</evidence>
<dbReference type="AlphaFoldDB" id="A0A9W7XSB5"/>
<dbReference type="EMBL" id="JANBOI010003812">
    <property type="protein sequence ID" value="KAJ1718130.1"/>
    <property type="molecule type" value="Genomic_DNA"/>
</dbReference>
<dbReference type="OrthoDB" id="2417874at2759"/>
<accession>A0A9W7XSB5</accession>
<organism evidence="1 2">
    <name type="scientific">Coemansia biformis</name>
    <dbReference type="NCBI Taxonomy" id="1286918"/>
    <lineage>
        <taxon>Eukaryota</taxon>
        <taxon>Fungi</taxon>
        <taxon>Fungi incertae sedis</taxon>
        <taxon>Zoopagomycota</taxon>
        <taxon>Kickxellomycotina</taxon>
        <taxon>Kickxellomycetes</taxon>
        <taxon>Kickxellales</taxon>
        <taxon>Kickxellaceae</taxon>
        <taxon>Coemansia</taxon>
    </lineage>
</organism>
<gene>
    <name evidence="1" type="ORF">LPJ61_006826</name>
</gene>
<keyword evidence="2" id="KW-1185">Reference proteome</keyword>
<name>A0A9W7XSB5_9FUNG</name>
<feature type="non-terminal residue" evidence="1">
    <location>
        <position position="83"/>
    </location>
</feature>
<proteinExistence type="predicted"/>
<dbReference type="Proteomes" id="UP001143981">
    <property type="component" value="Unassembled WGS sequence"/>
</dbReference>
<reference evidence="1" key="1">
    <citation type="submission" date="2022-07" db="EMBL/GenBank/DDBJ databases">
        <title>Phylogenomic reconstructions and comparative analyses of Kickxellomycotina fungi.</title>
        <authorList>
            <person name="Reynolds N.K."/>
            <person name="Stajich J.E."/>
            <person name="Barry K."/>
            <person name="Grigoriev I.V."/>
            <person name="Crous P."/>
            <person name="Smith M.E."/>
        </authorList>
    </citation>
    <scope>NUCLEOTIDE SEQUENCE</scope>
    <source>
        <strain evidence="1">BCRC 34381</strain>
    </source>
</reference>
<evidence type="ECO:0000313" key="2">
    <source>
        <dbReference type="Proteomes" id="UP001143981"/>
    </source>
</evidence>
<comment type="caution">
    <text evidence="1">The sequence shown here is derived from an EMBL/GenBank/DDBJ whole genome shotgun (WGS) entry which is preliminary data.</text>
</comment>
<sequence length="83" mass="9514">MQSILLTRIETQITGWQDCKLSLMGRAMLCNSTLLTKLWFAAHIVPFTDTSLQCVRAVMHKFMWGSKWARLDRKITTKQKAAG</sequence>